<name>A0ACC2X5S7_9TREE</name>
<proteinExistence type="predicted"/>
<comment type="caution">
    <text evidence="1">The sequence shown here is derived from an EMBL/GenBank/DDBJ whole genome shotgun (WGS) entry which is preliminary data.</text>
</comment>
<dbReference type="Proteomes" id="UP001243375">
    <property type="component" value="Unassembled WGS sequence"/>
</dbReference>
<sequence>MSFQLYLLPNPRRLALVADTTALVFRRAGEPDARAEIELVPVEDVDLASMVKVNRGRSVLGVLGLLSIPVGATNEIFLLIASAAISLPPLLPGTSFTPSKLLNVEFHCLSSHLWDDPSIVPALPAADTGVFDDMDLDRDQSAYLASQPPLGHPCDGMKRILEAGTFYYATHGTWDISRALSSWDWRALRDGQQADPATVLDSYDERFVWNSNILAPLLHFRSHLSPAWRTHLDNLHMLVPVIQGFTNSIPVIQPRAAQPLHLALISRLGWKRAGARFKTRGVDDQGNVANFVETETVVSTPESCMSFVQVRGSVPLFWEQQGSQAFGHKLQITRPQAASQPAFDKHFLDLIAHYGSIHAVNLLGGGENEQFLSEAYNKHLINLVRTLEDAQDDEDGKGQPEVTLTAYDFHAMVRAGGHDLVKRDFEGRLQPVREAKERFGWTVVDRTRGELVETQKGVFRTNVSFGKGTNYVEDVISSNMTVTFINQLSSPESTISLPIVLAAHRELWADNGDALSRIYAGTGALNTSVTRSGGKRGWGALISDASKSLGRAYQATFADQDKQMSIDLFLVRLACFFIVVTSESTLKFGVQGIMAGQKPVQVYDPISDAIQDQLKARLPEYSSSKKVRIFCGTWNLNGKPLSGNFGLWLFPEGEYRTSLGELVLILLFDQIKRPPSIGYILHLVPGTSSTQRSTDSTDRPRSATTVRRVTFQSVRAAMRGGPPDILVLRFGQCMKWCEPVKYSWATLQNYRIDLTNEEVRERIEENDLQPLWEADQLRNAMIYKDAFEGYQEGKIGFAPTYKFDLGSDIYDTSEKQRIPAWTDRILYKGEDLYQTSYDIAQVRASDHRPVYATFTTEVHIVDHKKEEQIRSVLKKQVLTREHGSDKGARPPPVPPASRKPKSITPVEKAFRDLHVGTAEQRAIPPPRPAKSVNSLTGKGSPSPVCSSVEDGYIKIRHHPTGSTNASSTSLHTMSPLSGSMQNVAALAASNGGLTGSSPLRRVPPALPALPGRPVAGRAARSTLDVVDEKSKLSSQGVLEKKPTEAPEQKPSTVGSGVARLIAEANRRAMSAGVPVETSVQSPTSTALASPPKEPPLTCSVPALPVRPITPVNGGGINSSAPDLRSVVSKTHGATPSLPRQPARKGSLNATTRKIPTLSEAGGTSAGNAVRSMSVDSAGHVRRMPPPLNESAVKDETKSSEESKDGHAVDMNGIGGAKKKARPVVPPKPVHL</sequence>
<reference evidence="1" key="1">
    <citation type="submission" date="2023-04" db="EMBL/GenBank/DDBJ databases">
        <title>Draft Genome sequencing of Naganishia species isolated from polar environments using Oxford Nanopore Technology.</title>
        <authorList>
            <person name="Leo P."/>
            <person name="Venkateswaran K."/>
        </authorList>
    </citation>
    <scope>NUCLEOTIDE SEQUENCE</scope>
    <source>
        <strain evidence="1">MNA-CCFEE 5425</strain>
    </source>
</reference>
<protein>
    <submittedName>
        <fullName evidence="1">Uncharacterized protein</fullName>
    </submittedName>
</protein>
<organism evidence="1 2">
    <name type="scientific">Naganishia vaughanmartiniae</name>
    <dbReference type="NCBI Taxonomy" id="1424756"/>
    <lineage>
        <taxon>Eukaryota</taxon>
        <taxon>Fungi</taxon>
        <taxon>Dikarya</taxon>
        <taxon>Basidiomycota</taxon>
        <taxon>Agaricomycotina</taxon>
        <taxon>Tremellomycetes</taxon>
        <taxon>Filobasidiales</taxon>
        <taxon>Filobasidiaceae</taxon>
        <taxon>Naganishia</taxon>
    </lineage>
</organism>
<gene>
    <name evidence="1" type="ORF">QFC22_003564</name>
</gene>
<accession>A0ACC2X5S7</accession>
<dbReference type="EMBL" id="JASBWU010000009">
    <property type="protein sequence ID" value="KAJ9119073.1"/>
    <property type="molecule type" value="Genomic_DNA"/>
</dbReference>
<keyword evidence="2" id="KW-1185">Reference proteome</keyword>
<evidence type="ECO:0000313" key="1">
    <source>
        <dbReference type="EMBL" id="KAJ9119073.1"/>
    </source>
</evidence>
<evidence type="ECO:0000313" key="2">
    <source>
        <dbReference type="Proteomes" id="UP001243375"/>
    </source>
</evidence>